<gene>
    <name evidence="2" type="ORF">Agabi119p4_7172</name>
</gene>
<reference evidence="2 3" key="1">
    <citation type="journal article" name="Sci. Rep.">
        <title>Telomere-to-telomere assembled and centromere annotated genomes of the two main subspecies of the button mushroom Agaricus bisporus reveal especially polymorphic chromosome ends.</title>
        <authorList>
            <person name="Sonnenberg A.S.M."/>
            <person name="Sedaghat-Telgerd N."/>
            <person name="Lavrijssen B."/>
            <person name="Ohm R.A."/>
            <person name="Hendrickx P.M."/>
            <person name="Scholtmeijer K."/>
            <person name="Baars J.J.P."/>
            <person name="van Peer A."/>
        </authorList>
    </citation>
    <scope>NUCLEOTIDE SEQUENCE [LARGE SCALE GENOMIC DNA]</scope>
    <source>
        <strain evidence="2 3">H119_p4</strain>
    </source>
</reference>
<dbReference type="SUPFAM" id="SSF46938">
    <property type="entry name" value="CRAL/TRIO N-terminal domain"/>
    <property type="match status" value="1"/>
</dbReference>
<dbReference type="SMART" id="SM01100">
    <property type="entry name" value="CRAL_TRIO_N"/>
    <property type="match status" value="1"/>
</dbReference>
<protein>
    <recommendedName>
        <fullName evidence="1">CRAL-TRIO domain-containing protein</fullName>
    </recommendedName>
</protein>
<dbReference type="SMART" id="SM00516">
    <property type="entry name" value="SEC14"/>
    <property type="match status" value="1"/>
</dbReference>
<dbReference type="InterPro" id="IPR001251">
    <property type="entry name" value="CRAL-TRIO_dom"/>
</dbReference>
<sequence length="314" mass="35517">MTMANSSSVSPEFTGHLGHLTAEQEEALAVFKDNLLKADLYRVSTEGRVASHDDATLLRFLRARNWQPAAAQKQFKDAEAWRSKHDVYNLYATFDSEEFEHSKRYYPRWTGRRDKKGLPLYVYRLAALEPLEKELFAVPPDRRYQCLIVLYEFMARFCFPLCSALPHPSSSTPISCTTSIIDLGGVSLTAMWRLRNHLQDASRLATANYPETLGAIAVVNAPSFFPTVWGWIKGWFDEGTRNKIMILGKDPGSNLLELIDAEDLPKTYGGTFEWNFEEPSLDDAAKKVLGEMPRGPVIFENGKLEQPSTAKQET</sequence>
<dbReference type="InterPro" id="IPR011074">
    <property type="entry name" value="CRAL/TRIO_N_dom"/>
</dbReference>
<dbReference type="InterPro" id="IPR051026">
    <property type="entry name" value="PI/PC_transfer"/>
</dbReference>
<dbReference type="SUPFAM" id="SSF52087">
    <property type="entry name" value="CRAL/TRIO domain"/>
    <property type="match status" value="1"/>
</dbReference>
<dbReference type="EMBL" id="JABXXO010000010">
    <property type="protein sequence ID" value="KAF7767929.1"/>
    <property type="molecule type" value="Genomic_DNA"/>
</dbReference>
<dbReference type="Pfam" id="PF00650">
    <property type="entry name" value="CRAL_TRIO"/>
    <property type="match status" value="1"/>
</dbReference>
<dbReference type="Gene3D" id="1.10.8.20">
    <property type="entry name" value="N-terminal domain of phosphatidylinositol transfer protein sec14p"/>
    <property type="match status" value="1"/>
</dbReference>
<evidence type="ECO:0000313" key="2">
    <source>
        <dbReference type="EMBL" id="KAF7767929.1"/>
    </source>
</evidence>
<dbReference type="InterPro" id="IPR036865">
    <property type="entry name" value="CRAL-TRIO_dom_sf"/>
</dbReference>
<organism evidence="2 3">
    <name type="scientific">Agaricus bisporus var. burnettii</name>
    <dbReference type="NCBI Taxonomy" id="192524"/>
    <lineage>
        <taxon>Eukaryota</taxon>
        <taxon>Fungi</taxon>
        <taxon>Dikarya</taxon>
        <taxon>Basidiomycota</taxon>
        <taxon>Agaricomycotina</taxon>
        <taxon>Agaricomycetes</taxon>
        <taxon>Agaricomycetidae</taxon>
        <taxon>Agaricales</taxon>
        <taxon>Agaricineae</taxon>
        <taxon>Agaricaceae</taxon>
        <taxon>Agaricus</taxon>
    </lineage>
</organism>
<dbReference type="PANTHER" id="PTHR45657:SF3">
    <property type="entry name" value="TRANSPORTER, PUTATIVE (AFU_ORTHOLOGUE AFUA_5G09260)-RELATED"/>
    <property type="match status" value="1"/>
</dbReference>
<dbReference type="PANTHER" id="PTHR45657">
    <property type="entry name" value="CRAL-TRIO DOMAIN-CONTAINING PROTEIN YKL091C-RELATED"/>
    <property type="match status" value="1"/>
</dbReference>
<dbReference type="InterPro" id="IPR036273">
    <property type="entry name" value="CRAL/TRIO_N_dom_sf"/>
</dbReference>
<name>A0A8H7EYP3_AGABI</name>
<comment type="caution">
    <text evidence="2">The sequence shown here is derived from an EMBL/GenBank/DDBJ whole genome shotgun (WGS) entry which is preliminary data.</text>
</comment>
<feature type="domain" description="CRAL-TRIO" evidence="1">
    <location>
        <begin position="98"/>
        <end position="276"/>
    </location>
</feature>
<dbReference type="Proteomes" id="UP000629468">
    <property type="component" value="Unassembled WGS sequence"/>
</dbReference>
<evidence type="ECO:0000259" key="1">
    <source>
        <dbReference type="PROSITE" id="PS50191"/>
    </source>
</evidence>
<accession>A0A8H7EYP3</accession>
<evidence type="ECO:0000313" key="3">
    <source>
        <dbReference type="Proteomes" id="UP000629468"/>
    </source>
</evidence>
<dbReference type="PROSITE" id="PS50191">
    <property type="entry name" value="CRAL_TRIO"/>
    <property type="match status" value="1"/>
</dbReference>
<dbReference type="AlphaFoldDB" id="A0A8H7EYP3"/>
<dbReference type="Gene3D" id="3.40.525.10">
    <property type="entry name" value="CRAL-TRIO lipid binding domain"/>
    <property type="match status" value="1"/>
</dbReference>
<dbReference type="CDD" id="cd00170">
    <property type="entry name" value="SEC14"/>
    <property type="match status" value="1"/>
</dbReference>
<proteinExistence type="predicted"/>
<dbReference type="Pfam" id="PF03765">
    <property type="entry name" value="CRAL_TRIO_N"/>
    <property type="match status" value="1"/>
</dbReference>